<evidence type="ECO:0000313" key="2">
    <source>
        <dbReference type="EMBL" id="SHI01603.1"/>
    </source>
</evidence>
<dbReference type="AlphaFoldDB" id="A0A1M5XQS2"/>
<reference evidence="2 3" key="1">
    <citation type="submission" date="2016-11" db="EMBL/GenBank/DDBJ databases">
        <authorList>
            <person name="Jaros S."/>
            <person name="Januszkiewicz K."/>
            <person name="Wedrychowicz H."/>
        </authorList>
    </citation>
    <scope>NUCLEOTIDE SEQUENCE [LARGE SCALE GENOMIC DNA]</scope>
    <source>
        <strain evidence="2 3">GAS138</strain>
    </source>
</reference>
<dbReference type="RefSeq" id="WP_079605696.1">
    <property type="nucleotide sequence ID" value="NZ_LT670817.1"/>
</dbReference>
<feature type="signal peptide" evidence="1">
    <location>
        <begin position="1"/>
        <end position="23"/>
    </location>
</feature>
<gene>
    <name evidence="2" type="ORF">SAMN05443248_7502</name>
</gene>
<dbReference type="OrthoDB" id="8256513at2"/>
<proteinExistence type="predicted"/>
<feature type="chain" id="PRO_5013087532" evidence="1">
    <location>
        <begin position="24"/>
        <end position="112"/>
    </location>
</feature>
<protein>
    <submittedName>
        <fullName evidence="2">Uncharacterized protein</fullName>
    </submittedName>
</protein>
<name>A0A1M5XQS2_9BRAD</name>
<organism evidence="2 3">
    <name type="scientific">Bradyrhizobium erythrophlei</name>
    <dbReference type="NCBI Taxonomy" id="1437360"/>
    <lineage>
        <taxon>Bacteria</taxon>
        <taxon>Pseudomonadati</taxon>
        <taxon>Pseudomonadota</taxon>
        <taxon>Alphaproteobacteria</taxon>
        <taxon>Hyphomicrobiales</taxon>
        <taxon>Nitrobacteraceae</taxon>
        <taxon>Bradyrhizobium</taxon>
    </lineage>
</organism>
<evidence type="ECO:0000256" key="1">
    <source>
        <dbReference type="SAM" id="SignalP"/>
    </source>
</evidence>
<evidence type="ECO:0000313" key="3">
    <source>
        <dbReference type="Proteomes" id="UP000189796"/>
    </source>
</evidence>
<keyword evidence="1" id="KW-0732">Signal</keyword>
<dbReference type="EMBL" id="LT670817">
    <property type="protein sequence ID" value="SHI01603.1"/>
    <property type="molecule type" value="Genomic_DNA"/>
</dbReference>
<dbReference type="Proteomes" id="UP000189796">
    <property type="component" value="Chromosome I"/>
</dbReference>
<sequence>MEKKIAGLLGAMATLGAFSAAQAAPIPSPAPTDVLRANSFTDLLEPIPNAAALLQAVDESGPVSSADGNVQLVQYHHHHHHHHHAYRRVVPRIIIAPRRHHHHHHHHYHNHY</sequence>
<accession>A0A1M5XQS2</accession>